<keyword evidence="1" id="KW-0812">Transmembrane</keyword>
<dbReference type="Proteomes" id="UP000053558">
    <property type="component" value="Unassembled WGS sequence"/>
</dbReference>
<comment type="caution">
    <text evidence="2">The sequence shown here is derived from an EMBL/GenBank/DDBJ whole genome shotgun (WGS) entry which is preliminary data.</text>
</comment>
<feature type="transmembrane region" description="Helical" evidence="1">
    <location>
        <begin position="117"/>
        <end position="136"/>
    </location>
</feature>
<sequence>MPEFSNPQLIRCRILAVGPFVINVAAQLYGMLAKPNIKDIADANHYAFSPNPFFIAGFFALQLVLQLYWIRNLFVWRLSPSKPGYDHRISLPHGWDNFDPATLEPPASTTEVQPAQVAYVPIFALGNLCIAGWMLLWRREQFVASEVLCIINAALQLYAVFYLLAPCTPFALAKGNVSTHLVARTFAGIAVLDVLDNGAVALRYGAPPSVPVQALTVVLLALFVRFRCMRLVFDF</sequence>
<protein>
    <submittedName>
        <fullName evidence="2">Uncharacterized protein</fullName>
    </submittedName>
</protein>
<dbReference type="RefSeq" id="XP_007762483.1">
    <property type="nucleotide sequence ID" value="XM_007764293.1"/>
</dbReference>
<keyword evidence="1" id="KW-0472">Membrane</keyword>
<feature type="transmembrane region" description="Helical" evidence="1">
    <location>
        <begin position="52"/>
        <end position="70"/>
    </location>
</feature>
<dbReference type="OMA" id="MFFWNAN"/>
<reference evidence="3" key="1">
    <citation type="journal article" date="2012" name="Science">
        <title>The Paleozoic origin of enzymatic lignin decomposition reconstructed from 31 fungal genomes.</title>
        <authorList>
            <person name="Floudas D."/>
            <person name="Binder M."/>
            <person name="Riley R."/>
            <person name="Barry K."/>
            <person name="Blanchette R.A."/>
            <person name="Henrissat B."/>
            <person name="Martinez A.T."/>
            <person name="Otillar R."/>
            <person name="Spatafora J.W."/>
            <person name="Yadav J.S."/>
            <person name="Aerts A."/>
            <person name="Benoit I."/>
            <person name="Boyd A."/>
            <person name="Carlson A."/>
            <person name="Copeland A."/>
            <person name="Coutinho P.M."/>
            <person name="de Vries R.P."/>
            <person name="Ferreira P."/>
            <person name="Findley K."/>
            <person name="Foster B."/>
            <person name="Gaskell J."/>
            <person name="Glotzer D."/>
            <person name="Gorecki P."/>
            <person name="Heitman J."/>
            <person name="Hesse C."/>
            <person name="Hori C."/>
            <person name="Igarashi K."/>
            <person name="Jurgens J.A."/>
            <person name="Kallen N."/>
            <person name="Kersten P."/>
            <person name="Kohler A."/>
            <person name="Kuees U."/>
            <person name="Kumar T.K.A."/>
            <person name="Kuo A."/>
            <person name="LaButti K."/>
            <person name="Larrondo L.F."/>
            <person name="Lindquist E."/>
            <person name="Ling A."/>
            <person name="Lombard V."/>
            <person name="Lucas S."/>
            <person name="Lundell T."/>
            <person name="Martin R."/>
            <person name="McLaughlin D.J."/>
            <person name="Morgenstern I."/>
            <person name="Morin E."/>
            <person name="Murat C."/>
            <person name="Nagy L.G."/>
            <person name="Nolan M."/>
            <person name="Ohm R.A."/>
            <person name="Patyshakuliyeva A."/>
            <person name="Rokas A."/>
            <person name="Ruiz-Duenas F.J."/>
            <person name="Sabat G."/>
            <person name="Salamov A."/>
            <person name="Samejima M."/>
            <person name="Schmutz J."/>
            <person name="Slot J.C."/>
            <person name="St John F."/>
            <person name="Stenlid J."/>
            <person name="Sun H."/>
            <person name="Sun S."/>
            <person name="Syed K."/>
            <person name="Tsang A."/>
            <person name="Wiebenga A."/>
            <person name="Young D."/>
            <person name="Pisabarro A."/>
            <person name="Eastwood D.C."/>
            <person name="Martin F."/>
            <person name="Cullen D."/>
            <person name="Grigoriev I.V."/>
            <person name="Hibbett D.S."/>
        </authorList>
    </citation>
    <scope>NUCLEOTIDE SEQUENCE [LARGE SCALE GENOMIC DNA]</scope>
    <source>
        <strain evidence="3">RWD-64-598 SS2</strain>
    </source>
</reference>
<evidence type="ECO:0000256" key="1">
    <source>
        <dbReference type="SAM" id="Phobius"/>
    </source>
</evidence>
<gene>
    <name evidence="2" type="ORF">CONPUDRAFT_44976</name>
</gene>
<evidence type="ECO:0000313" key="2">
    <source>
        <dbReference type="EMBL" id="EIW87238.1"/>
    </source>
</evidence>
<proteinExistence type="predicted"/>
<name>A0A5M3N7H5_CONPW</name>
<dbReference type="AlphaFoldDB" id="A0A5M3N7H5"/>
<dbReference type="EMBL" id="JH711573">
    <property type="protein sequence ID" value="EIW87238.1"/>
    <property type="molecule type" value="Genomic_DNA"/>
</dbReference>
<feature type="transmembrane region" description="Helical" evidence="1">
    <location>
        <begin position="142"/>
        <end position="165"/>
    </location>
</feature>
<dbReference type="GeneID" id="19207034"/>
<dbReference type="PANTHER" id="PTHR37992">
    <property type="entry name" value="EXPRESSED PROTEIN"/>
    <property type="match status" value="1"/>
</dbReference>
<keyword evidence="1" id="KW-1133">Transmembrane helix</keyword>
<dbReference type="OrthoDB" id="2332199at2759"/>
<feature type="transmembrane region" description="Helical" evidence="1">
    <location>
        <begin position="212"/>
        <end position="233"/>
    </location>
</feature>
<evidence type="ECO:0000313" key="3">
    <source>
        <dbReference type="Proteomes" id="UP000053558"/>
    </source>
</evidence>
<dbReference type="PANTHER" id="PTHR37992:SF1">
    <property type="entry name" value="DUF1774-DOMAIN-CONTAINING PROTEIN"/>
    <property type="match status" value="1"/>
</dbReference>
<dbReference type="KEGG" id="cput:CONPUDRAFT_44976"/>
<keyword evidence="3" id="KW-1185">Reference proteome</keyword>
<dbReference type="InterPro" id="IPR013920">
    <property type="entry name" value="DUF1774_fun"/>
</dbReference>
<accession>A0A5M3N7H5</accession>
<organism evidence="2 3">
    <name type="scientific">Coniophora puteana (strain RWD-64-598)</name>
    <name type="common">Brown rot fungus</name>
    <dbReference type="NCBI Taxonomy" id="741705"/>
    <lineage>
        <taxon>Eukaryota</taxon>
        <taxon>Fungi</taxon>
        <taxon>Dikarya</taxon>
        <taxon>Basidiomycota</taxon>
        <taxon>Agaricomycotina</taxon>
        <taxon>Agaricomycetes</taxon>
        <taxon>Agaricomycetidae</taxon>
        <taxon>Boletales</taxon>
        <taxon>Coniophorineae</taxon>
        <taxon>Coniophoraceae</taxon>
        <taxon>Coniophora</taxon>
    </lineage>
</organism>
<feature type="transmembrane region" description="Helical" evidence="1">
    <location>
        <begin position="12"/>
        <end position="32"/>
    </location>
</feature>